<proteinExistence type="predicted"/>
<name>A0AAD4LXW1_9AGAM</name>
<keyword evidence="2" id="KW-1185">Reference proteome</keyword>
<comment type="caution">
    <text evidence="1">The sequence shown here is derived from an EMBL/GenBank/DDBJ whole genome shotgun (WGS) entry which is preliminary data.</text>
</comment>
<organism evidence="1 2">
    <name type="scientific">Multifurca ochricompacta</name>
    <dbReference type="NCBI Taxonomy" id="376703"/>
    <lineage>
        <taxon>Eukaryota</taxon>
        <taxon>Fungi</taxon>
        <taxon>Dikarya</taxon>
        <taxon>Basidiomycota</taxon>
        <taxon>Agaricomycotina</taxon>
        <taxon>Agaricomycetes</taxon>
        <taxon>Russulales</taxon>
        <taxon>Russulaceae</taxon>
        <taxon>Multifurca</taxon>
    </lineage>
</organism>
<gene>
    <name evidence="1" type="ORF">B0F90DRAFT_1349216</name>
</gene>
<sequence>MQERRCAQIAELLARGVKGVALSSAVQAWDKESGVGTVSDGMFVAEEGGVVDSQSPRIAQNDARGRKEMWRAKDTEVTTTATTTTTTKTRSASIAQQARFNVPLTSMFRRASSVPLALVPDHEIAVQNATAVTIWAPDHTQDSVGGVVPNFYPPPLSPASSISYESEVSFPDSDNTSFPAMFDFVPFSPPDSPCSSIMDNNNNNQNQNHDLVTLGPINPLLSIVGPAGPATDPSTLNHFFSVSSYSSLCDWAGADTLTVTAAATATDNYGAKMPSLTEISPTITTRSRACPPLRRRLR</sequence>
<accession>A0AAD4LXW1</accession>
<dbReference type="Proteomes" id="UP001203297">
    <property type="component" value="Unassembled WGS sequence"/>
</dbReference>
<dbReference type="AlphaFoldDB" id="A0AAD4LXW1"/>
<reference evidence="1" key="1">
    <citation type="journal article" date="2022" name="New Phytol.">
        <title>Evolutionary transition to the ectomycorrhizal habit in the genomes of a hyperdiverse lineage of mushroom-forming fungi.</title>
        <authorList>
            <person name="Looney B."/>
            <person name="Miyauchi S."/>
            <person name="Morin E."/>
            <person name="Drula E."/>
            <person name="Courty P.E."/>
            <person name="Kohler A."/>
            <person name="Kuo A."/>
            <person name="LaButti K."/>
            <person name="Pangilinan J."/>
            <person name="Lipzen A."/>
            <person name="Riley R."/>
            <person name="Andreopoulos W."/>
            <person name="He G."/>
            <person name="Johnson J."/>
            <person name="Nolan M."/>
            <person name="Tritt A."/>
            <person name="Barry K.W."/>
            <person name="Grigoriev I.V."/>
            <person name="Nagy L.G."/>
            <person name="Hibbett D."/>
            <person name="Henrissat B."/>
            <person name="Matheny P.B."/>
            <person name="Labbe J."/>
            <person name="Martin F.M."/>
        </authorList>
    </citation>
    <scope>NUCLEOTIDE SEQUENCE</scope>
    <source>
        <strain evidence="1">BPL690</strain>
    </source>
</reference>
<protein>
    <submittedName>
        <fullName evidence="1">Uncharacterized protein</fullName>
    </submittedName>
</protein>
<evidence type="ECO:0000313" key="1">
    <source>
        <dbReference type="EMBL" id="KAI0294041.1"/>
    </source>
</evidence>
<dbReference type="EMBL" id="WTXG01000083">
    <property type="protein sequence ID" value="KAI0294041.1"/>
    <property type="molecule type" value="Genomic_DNA"/>
</dbReference>
<evidence type="ECO:0000313" key="2">
    <source>
        <dbReference type="Proteomes" id="UP001203297"/>
    </source>
</evidence>